<accession>A0A645E4F0</accession>
<dbReference type="AlphaFoldDB" id="A0A645E4F0"/>
<organism evidence="1">
    <name type="scientific">bioreactor metagenome</name>
    <dbReference type="NCBI Taxonomy" id="1076179"/>
    <lineage>
        <taxon>unclassified sequences</taxon>
        <taxon>metagenomes</taxon>
        <taxon>ecological metagenomes</taxon>
    </lineage>
</organism>
<name>A0A645E4F0_9ZZZZ</name>
<evidence type="ECO:0000313" key="1">
    <source>
        <dbReference type="EMBL" id="MPM96654.1"/>
    </source>
</evidence>
<reference evidence="1" key="1">
    <citation type="submission" date="2019-08" db="EMBL/GenBank/DDBJ databases">
        <authorList>
            <person name="Kucharzyk K."/>
            <person name="Murdoch R.W."/>
            <person name="Higgins S."/>
            <person name="Loffler F."/>
        </authorList>
    </citation>
    <scope>NUCLEOTIDE SEQUENCE</scope>
</reference>
<comment type="caution">
    <text evidence="1">The sequence shown here is derived from an EMBL/GenBank/DDBJ whole genome shotgun (WGS) entry which is preliminary data.</text>
</comment>
<protein>
    <submittedName>
        <fullName evidence="1">Uncharacterized protein</fullName>
    </submittedName>
</protein>
<gene>
    <name evidence="1" type="ORF">SDC9_143819</name>
</gene>
<sequence length="107" mass="11477">MRRIRAQRGFDGICPGAVALHRCLTDLVLAIVDVDRVTDRTRAAERGGGVVGGRAAGQIALRRAYIVHRLGDGGDAGSRCVHRQREVRRHGVLCCAGAARLVIVRAV</sequence>
<dbReference type="EMBL" id="VSSQ01043013">
    <property type="protein sequence ID" value="MPM96654.1"/>
    <property type="molecule type" value="Genomic_DNA"/>
</dbReference>
<proteinExistence type="predicted"/>